<keyword evidence="3" id="KW-0436">Ligase</keyword>
<dbReference type="PANTHER" id="PTHR45527:SF1">
    <property type="entry name" value="FATTY ACID SYNTHASE"/>
    <property type="match status" value="1"/>
</dbReference>
<dbReference type="Proteomes" id="UP000295083">
    <property type="component" value="Unassembled WGS sequence"/>
</dbReference>
<proteinExistence type="predicted"/>
<dbReference type="InterPro" id="IPR006162">
    <property type="entry name" value="Ppantetheine_attach_site"/>
</dbReference>
<dbReference type="InterPro" id="IPR036736">
    <property type="entry name" value="ACP-like_sf"/>
</dbReference>
<feature type="domain" description="Carrier" evidence="4">
    <location>
        <begin position="993"/>
        <end position="1073"/>
    </location>
</feature>
<dbReference type="Pfam" id="PF00550">
    <property type="entry name" value="PP-binding"/>
    <property type="match status" value="2"/>
</dbReference>
<dbReference type="SMART" id="SM00823">
    <property type="entry name" value="PKS_PP"/>
    <property type="match status" value="1"/>
</dbReference>
<organism evidence="5 6">
    <name type="scientific">Colletotrichum spinosum</name>
    <dbReference type="NCBI Taxonomy" id="1347390"/>
    <lineage>
        <taxon>Eukaryota</taxon>
        <taxon>Fungi</taxon>
        <taxon>Dikarya</taxon>
        <taxon>Ascomycota</taxon>
        <taxon>Pezizomycotina</taxon>
        <taxon>Sordariomycetes</taxon>
        <taxon>Hypocreomycetidae</taxon>
        <taxon>Glomerellales</taxon>
        <taxon>Glomerellaceae</taxon>
        <taxon>Colletotrichum</taxon>
        <taxon>Colletotrichum orbiculare species complex</taxon>
    </lineage>
</organism>
<dbReference type="FunFam" id="3.30.300.30:FF:000015">
    <property type="entry name" value="Nonribosomal peptide synthase SidD"/>
    <property type="match status" value="1"/>
</dbReference>
<dbReference type="Pfam" id="PF00501">
    <property type="entry name" value="AMP-binding"/>
    <property type="match status" value="2"/>
</dbReference>
<evidence type="ECO:0000259" key="4">
    <source>
        <dbReference type="PROSITE" id="PS50075"/>
    </source>
</evidence>
<dbReference type="InterPro" id="IPR042099">
    <property type="entry name" value="ANL_N_sf"/>
</dbReference>
<evidence type="ECO:0000256" key="2">
    <source>
        <dbReference type="ARBA" id="ARBA00022553"/>
    </source>
</evidence>
<dbReference type="PROSITE" id="PS00455">
    <property type="entry name" value="AMP_BINDING"/>
    <property type="match status" value="2"/>
</dbReference>
<dbReference type="Pfam" id="PF00668">
    <property type="entry name" value="Condensation"/>
    <property type="match status" value="3"/>
</dbReference>
<evidence type="ECO:0000256" key="3">
    <source>
        <dbReference type="ARBA" id="ARBA00022598"/>
    </source>
</evidence>
<feature type="domain" description="Carrier" evidence="4">
    <location>
        <begin position="2078"/>
        <end position="2154"/>
    </location>
</feature>
<dbReference type="FunFam" id="3.40.50.980:FF:000001">
    <property type="entry name" value="Non-ribosomal peptide synthetase"/>
    <property type="match status" value="1"/>
</dbReference>
<dbReference type="GO" id="GO:0044550">
    <property type="term" value="P:secondary metabolite biosynthetic process"/>
    <property type="evidence" value="ECO:0007669"/>
    <property type="project" value="TreeGrafter"/>
</dbReference>
<evidence type="ECO:0000313" key="6">
    <source>
        <dbReference type="Proteomes" id="UP000295083"/>
    </source>
</evidence>
<evidence type="ECO:0000313" key="5">
    <source>
        <dbReference type="EMBL" id="TDZ29989.1"/>
    </source>
</evidence>
<dbReference type="GO" id="GO:0005737">
    <property type="term" value="C:cytoplasm"/>
    <property type="evidence" value="ECO:0007669"/>
    <property type="project" value="TreeGrafter"/>
</dbReference>
<dbReference type="PROSITE" id="PS00012">
    <property type="entry name" value="PHOSPHOPANTETHEINE"/>
    <property type="match status" value="1"/>
</dbReference>
<dbReference type="InterPro" id="IPR000873">
    <property type="entry name" value="AMP-dep_synth/lig_dom"/>
</dbReference>
<keyword evidence="6" id="KW-1185">Reference proteome</keyword>
<dbReference type="GO" id="GO:0043041">
    <property type="term" value="P:amino acid activation for nonribosomal peptide biosynthetic process"/>
    <property type="evidence" value="ECO:0007669"/>
    <property type="project" value="TreeGrafter"/>
</dbReference>
<keyword evidence="2" id="KW-0597">Phosphoprotein</keyword>
<evidence type="ECO:0000256" key="1">
    <source>
        <dbReference type="ARBA" id="ARBA00022450"/>
    </source>
</evidence>
<sequence>MSASAVLRPSTGAPGAPSDLFSCVPAREDDWRGARLLKGGDSTLDFTVEATQIQKDICREPMQWATAEMPLPEPLPSSQTIADAWHALATYHACLRAHLHVAPQTGDLFVRVLRRIEQIVSSAPVDAAAADDALAHMVWQPGQDDDGSCRVILRFRRALVDATSIDLIKTDFLLMLSGLPPLDRMGFVLYANFIKRTKKPDESAAFWDEMLATAATSSALSTPLPPGGHAEAAFKERRHLELEPSTALLRLLHVVPTGTTRQALFETIWALILSHHSGSEDVMFGVVGRDDSFVGAEFAVGCLDQTFLVRVKTSPQSPLGVVARAVEACATRAAQHAYVGLAAMLRHLPGGQTVESVLNYTSGRNLSCLAPGLRSFPIVMSVSDSDRPMLAMSYVGDVDDGDAATILHHYHTALVDALSRSNVSESPLGELRLVSDAETALLLAPPPAAAVENPPTPSQLIERSVLSHPSRAAVIFEDEACLSYRDLNRAANRLARLLGLAKGQVVPLLMDRSANLCVAILALLKSGVAYAVLNPEMPQARNARVVQECAPSLILADKRYAHMFPSARSIEDVLDEATAAAASSSDPDNVVVVDDDDDNWNAERKPSPDDASYIIYTSGSTGKPKGAIVTNRAVANGIMQHPSLEEMPRVLLFYSPTASAAQRTLISTLVHGGTIVLASKRSIFTDLAGVVNKYQVDAMEITPTALSVLRPSSIPSIKQITLAGENVPQALVDTWAADPGLVVRNRFGTSECTQLSLGRRLKPKDNSRNLGVPTDTTQAYVLRPGSDELAPLSVPGELCLSGPQLASGYLHEPGLTDRAFVRNPFRADSDSSSSMYAKMYRTGDGARRLPDGSIEILGRIDWQVKINGNKVEPVDVDHAIARHESVAACSTFGAEVDGNVVLVVAVVPRRGDGDGDGNGKQRPWGQLLPLLRRHAIAALPPYMVPTLWMPLDELPRIANGKVDLKTLRGRAAELGVAGFSALATASATRRGGVITDPVERDIAAAWAAALGIPDEAVDRHQSFVELGGSSLQAIRVIASLRDDHGIVVDFGGLLTDMPLCQVASLAREASSSPSSTAGRASSPSLEPFVLVRHDAALVDELKQSMAAVDAYPATPLQAALLATLNTDDDPYVSRRVWDVGGLDVEKLRRSFSAVFELSDILRTGFVPRGHSLVQCVRADVHLPWIESRLPLDEYTARDSETDLPLSGPLFRVGLVRDQWLVVTMHHALFDSWSHGFLYQDVAAVYLDQTVSASPRPRFASYVDFLQRQDAASAQTFWADYLAGAPKSQLTHVRPGDFGLRAETVSVDMAFDLHDRARSLGVAAGAVVSAAWAVVLSRHQNSRDIVFATTLSGRDAAVPGIESMDGPALVTVPQRVAVDPESSLISLAKNVCTSNLVAMTRHAHVGMQGALKAAGLPADCFDTLVNMLPEQQVPEAAAQVFKRHGEPPLWKTPYTLVEVIAGGGRNTVVRLSGEMEPMRLRFLCDSLIKAVTAILETPQQPLAHVDVMGDAEQGFLRDTLSNRDTLQDAAPQLLQADFERCARACPGRVAIDWQGAVQVSYARLDGRANHMAGVLVRHGLGPGDCVAMMLDKSVEAVVSILAILKAGCTYVPLSPDNPAERNAFICRETSARLIILHQATRSSAPNVPGLESLLVDEILPLEATAPPVVNLTPRHHAYIIYTSGSTGRPKGIKVPHQAVAAAVKSMCAAEGRSGSWSTSGSGEEEEEDEWRVLQMSNYVFDVSIMDVFNTLSTGGSLCMAPTADLLSDLAGHIRAMRVRQVALTTTVAGLLRPSEVPGLRMLVLAGEAVTRGVLDQWTPHCRVLNSYGPTETSIIVCTKEVEVEDSVVKGPAGNIGPPYPTVMAFVLDTEGSSLRHYGSVGELCVAGPQLADGYVGRDDLTAQAFVWNEALRVRLYRTGDLVRWLPGGQLECLGRKDTQVKMHGFRIELGEIEAVIRDSGLVTDVVVVLATVGGKQQLVAACLFKSSTGPERRSPRQDADAIEAADDHLEDLRVLRQRLGSLAHYMVPKIVLPMTHFPLMPSHKVDRRTLQATVEKLGPVGLSSYVVETASDEKVVVVPTQTPLEKALERMWADVLDVPADHMGREANFLSLGGDSVSAISLASAARQMGYSLAVPDILMVPKLKELAARMAVIPRDDDDDDDDDARRSKPVFEVPNVARIEAVAAGLDWEKDVEYAYPCPPGQTEFLKQGSRREQAWVLQTVRRMPAAADQDVWIASTSALVAANDILRTTWLQVSETDWVGLVLRSCRLDLTRLRCETEAEAASFAESAWNERFVFGRPFIRYNITTYPDGSWDLVTKMDHAVYDGTLLRIFDDHYAAILGKQPLPVHTAFRDFASHMFARDKSKSLAYWRERLHGWGESCLLDRSAWATASAPLCNSVVKRPLPKADVDQLAGRLGVTPAIVFQGAFQMWLSRATARREVAFDYLLTGRNVDLPRPQTINGTTANFLPMRIGIDAQEPLASFLQRTQRDFWAMTDHGDIGLDRIYEAAGLDRQRAGNRVLFIYQPFDPAPQDDPKADFRWLIMARCKVRMPAPYALVVEVHKAAGKAFALKVSYDNSVLNEEAAGATADEIVSVRPL</sequence>
<accession>A0A4V3HR22</accession>
<dbReference type="InterPro" id="IPR010071">
    <property type="entry name" value="AA_adenyl_dom"/>
</dbReference>
<dbReference type="EMBL" id="QAPG01000154">
    <property type="protein sequence ID" value="TDZ29989.1"/>
    <property type="molecule type" value="Genomic_DNA"/>
</dbReference>
<dbReference type="Gene3D" id="1.10.1200.10">
    <property type="entry name" value="ACP-like"/>
    <property type="match status" value="2"/>
</dbReference>
<dbReference type="InterPro" id="IPR009081">
    <property type="entry name" value="PP-bd_ACP"/>
</dbReference>
<dbReference type="Gene3D" id="3.30.300.30">
    <property type="match status" value="2"/>
</dbReference>
<name>A0A4V3HR22_9PEZI</name>
<comment type="caution">
    <text evidence="5">The sequence shown here is derived from an EMBL/GenBank/DDBJ whole genome shotgun (WGS) entry which is preliminary data.</text>
</comment>
<dbReference type="NCBIfam" id="TIGR01733">
    <property type="entry name" value="AA-adenyl-dom"/>
    <property type="match status" value="1"/>
</dbReference>
<dbReference type="SUPFAM" id="SSF47336">
    <property type="entry name" value="ACP-like"/>
    <property type="match status" value="2"/>
</dbReference>
<dbReference type="Gene3D" id="3.40.50.12780">
    <property type="entry name" value="N-terminal domain of ligase-like"/>
    <property type="match status" value="2"/>
</dbReference>
<dbReference type="GO" id="GO:0031177">
    <property type="term" value="F:phosphopantetheine binding"/>
    <property type="evidence" value="ECO:0007669"/>
    <property type="project" value="InterPro"/>
</dbReference>
<dbReference type="PANTHER" id="PTHR45527">
    <property type="entry name" value="NONRIBOSOMAL PEPTIDE SYNTHETASE"/>
    <property type="match status" value="1"/>
</dbReference>
<dbReference type="InterPro" id="IPR045851">
    <property type="entry name" value="AMP-bd_C_sf"/>
</dbReference>
<protein>
    <submittedName>
        <fullName evidence="5">Nonribosomal peptide synthase sidE</fullName>
    </submittedName>
</protein>
<keyword evidence="1" id="KW-0596">Phosphopantetheine</keyword>
<dbReference type="PROSITE" id="PS50075">
    <property type="entry name" value="CARRIER"/>
    <property type="match status" value="2"/>
</dbReference>
<gene>
    <name evidence="5" type="primary">NRPS3</name>
    <name evidence="5" type="ORF">C8035_v003744</name>
</gene>
<dbReference type="InterPro" id="IPR023213">
    <property type="entry name" value="CAT-like_dom_sf"/>
</dbReference>
<dbReference type="SUPFAM" id="SSF56801">
    <property type="entry name" value="Acetyl-CoA synthetase-like"/>
    <property type="match status" value="2"/>
</dbReference>
<dbReference type="InterPro" id="IPR020806">
    <property type="entry name" value="PKS_PP-bd"/>
</dbReference>
<dbReference type="SUPFAM" id="SSF52777">
    <property type="entry name" value="CoA-dependent acyltransferases"/>
    <property type="match status" value="6"/>
</dbReference>
<dbReference type="GO" id="GO:0016874">
    <property type="term" value="F:ligase activity"/>
    <property type="evidence" value="ECO:0007669"/>
    <property type="project" value="UniProtKB-KW"/>
</dbReference>
<reference evidence="5 6" key="1">
    <citation type="submission" date="2018-11" db="EMBL/GenBank/DDBJ databases">
        <title>Genome sequence and assembly of Colletotrichum spinosum.</title>
        <authorList>
            <person name="Gan P."/>
            <person name="Shirasu K."/>
        </authorList>
    </citation>
    <scope>NUCLEOTIDE SEQUENCE [LARGE SCALE GENOMIC DNA]</scope>
    <source>
        <strain evidence="5 6">CBS 515.97</strain>
    </source>
</reference>
<dbReference type="CDD" id="cd05918">
    <property type="entry name" value="A_NRPS_SidN3_like"/>
    <property type="match status" value="1"/>
</dbReference>
<dbReference type="Gene3D" id="3.30.559.10">
    <property type="entry name" value="Chloramphenicol acetyltransferase-like domain"/>
    <property type="match status" value="2"/>
</dbReference>
<dbReference type="InterPro" id="IPR020845">
    <property type="entry name" value="AMP-binding_CS"/>
</dbReference>
<dbReference type="Gene3D" id="3.30.559.30">
    <property type="entry name" value="Nonribosomal peptide synthetase, condensation domain"/>
    <property type="match status" value="3"/>
</dbReference>
<dbReference type="InterPro" id="IPR001242">
    <property type="entry name" value="Condensation_dom"/>
</dbReference>